<name>A0ABX8BRD1_9ACTN</name>
<protein>
    <submittedName>
        <fullName evidence="3">DUF1707 domain-containing protein</fullName>
    </submittedName>
</protein>
<reference evidence="3 4" key="1">
    <citation type="submission" date="2021-05" db="EMBL/GenBank/DDBJ databases">
        <title>Direct Submission.</title>
        <authorList>
            <person name="Li K."/>
            <person name="Gao J."/>
        </authorList>
    </citation>
    <scope>NUCLEOTIDE SEQUENCE [LARGE SCALE GENOMIC DNA]</scope>
    <source>
        <strain evidence="3 4">Mg02</strain>
    </source>
</reference>
<feature type="domain" description="DUF1707" evidence="2">
    <location>
        <begin position="7"/>
        <end position="59"/>
    </location>
</feature>
<proteinExistence type="predicted"/>
<feature type="transmembrane region" description="Helical" evidence="1">
    <location>
        <begin position="84"/>
        <end position="103"/>
    </location>
</feature>
<dbReference type="InterPro" id="IPR012551">
    <property type="entry name" value="DUF1707_SHOCT-like"/>
</dbReference>
<keyword evidence="4" id="KW-1185">Reference proteome</keyword>
<dbReference type="RefSeq" id="WP_220559726.1">
    <property type="nucleotide sequence ID" value="NZ_CP074133.1"/>
</dbReference>
<evidence type="ECO:0000313" key="3">
    <source>
        <dbReference type="EMBL" id="QUX24318.1"/>
    </source>
</evidence>
<accession>A0ABX8BRD1</accession>
<feature type="transmembrane region" description="Helical" evidence="1">
    <location>
        <begin position="109"/>
        <end position="128"/>
    </location>
</feature>
<dbReference type="EMBL" id="CP074133">
    <property type="protein sequence ID" value="QUX24318.1"/>
    <property type="molecule type" value="Genomic_DNA"/>
</dbReference>
<dbReference type="Pfam" id="PF08044">
    <property type="entry name" value="DUF1707"/>
    <property type="match status" value="1"/>
</dbReference>
<evidence type="ECO:0000256" key="1">
    <source>
        <dbReference type="SAM" id="Phobius"/>
    </source>
</evidence>
<dbReference type="Proteomes" id="UP000676079">
    <property type="component" value="Chromosome"/>
</dbReference>
<dbReference type="PANTHER" id="PTHR40763:SF4">
    <property type="entry name" value="DUF1707 DOMAIN-CONTAINING PROTEIN"/>
    <property type="match status" value="1"/>
</dbReference>
<sequence>MENRYRTRASDDEREQIVERLTTAFVEGRLDLVEYERRVESALSAVLIGELDGLIADLPAPAPPPLVPSAREEPRWEHADEWRWWLGIAVLLTGVWGAAVLIGGEPVPYWPLVPLGIWAAVLLASLIWPDEGEPL</sequence>
<dbReference type="PANTHER" id="PTHR40763">
    <property type="entry name" value="MEMBRANE PROTEIN-RELATED"/>
    <property type="match status" value="1"/>
</dbReference>
<gene>
    <name evidence="3" type="ORF">KGD84_08555</name>
</gene>
<organism evidence="3 4">
    <name type="scientific">Nocardiopsis changdeensis</name>
    <dbReference type="NCBI Taxonomy" id="2831969"/>
    <lineage>
        <taxon>Bacteria</taxon>
        <taxon>Bacillati</taxon>
        <taxon>Actinomycetota</taxon>
        <taxon>Actinomycetes</taxon>
        <taxon>Streptosporangiales</taxon>
        <taxon>Nocardiopsidaceae</taxon>
        <taxon>Nocardiopsis</taxon>
    </lineage>
</organism>
<keyword evidence="1" id="KW-0472">Membrane</keyword>
<keyword evidence="1" id="KW-0812">Transmembrane</keyword>
<keyword evidence="1" id="KW-1133">Transmembrane helix</keyword>
<evidence type="ECO:0000313" key="4">
    <source>
        <dbReference type="Proteomes" id="UP000676079"/>
    </source>
</evidence>
<evidence type="ECO:0000259" key="2">
    <source>
        <dbReference type="Pfam" id="PF08044"/>
    </source>
</evidence>